<proteinExistence type="predicted"/>
<dbReference type="Proteomes" id="UP000198649">
    <property type="component" value="Unassembled WGS sequence"/>
</dbReference>
<dbReference type="InterPro" id="IPR051081">
    <property type="entry name" value="HTH_MetalResp_TranReg"/>
</dbReference>
<dbReference type="EMBL" id="FOQG01000011">
    <property type="protein sequence ID" value="SFI62842.1"/>
    <property type="molecule type" value="Genomic_DNA"/>
</dbReference>
<protein>
    <submittedName>
        <fullName evidence="5">Regulatory protein, arsR family</fullName>
    </submittedName>
</protein>
<dbReference type="STRING" id="1005945.SAMN05216561_1113"/>
<keyword evidence="3" id="KW-0804">Transcription</keyword>
<dbReference type="InterPro" id="IPR001845">
    <property type="entry name" value="HTH_ArsR_DNA-bd_dom"/>
</dbReference>
<feature type="domain" description="HTH arsR-type" evidence="4">
    <location>
        <begin position="14"/>
        <end position="100"/>
    </location>
</feature>
<dbReference type="Gene3D" id="1.10.10.10">
    <property type="entry name" value="Winged helix-like DNA-binding domain superfamily/Winged helix DNA-binding domain"/>
    <property type="match status" value="1"/>
</dbReference>
<dbReference type="SMART" id="SM00418">
    <property type="entry name" value="HTH_ARSR"/>
    <property type="match status" value="1"/>
</dbReference>
<dbReference type="GO" id="GO:0003677">
    <property type="term" value="F:DNA binding"/>
    <property type="evidence" value="ECO:0007669"/>
    <property type="project" value="UniProtKB-KW"/>
</dbReference>
<keyword evidence="2" id="KW-0238">DNA-binding</keyword>
<keyword evidence="1" id="KW-0805">Transcription regulation</keyword>
<dbReference type="SUPFAM" id="SSF46785">
    <property type="entry name" value="Winged helix' DNA-binding domain"/>
    <property type="match status" value="1"/>
</dbReference>
<dbReference type="PANTHER" id="PTHR33154:SF15">
    <property type="entry name" value="REGULATORY PROTEIN ARSR"/>
    <property type="match status" value="1"/>
</dbReference>
<dbReference type="AlphaFoldDB" id="A0A1I3JRG0"/>
<accession>A0A1I3JRG0</accession>
<evidence type="ECO:0000256" key="3">
    <source>
        <dbReference type="ARBA" id="ARBA00023163"/>
    </source>
</evidence>
<dbReference type="InterPro" id="IPR036388">
    <property type="entry name" value="WH-like_DNA-bd_sf"/>
</dbReference>
<evidence type="ECO:0000313" key="6">
    <source>
        <dbReference type="Proteomes" id="UP000198649"/>
    </source>
</evidence>
<name>A0A1I3JRG0_9ACTN</name>
<organism evidence="5 6">
    <name type="scientific">Nocardioides psychrotolerans</name>
    <dbReference type="NCBI Taxonomy" id="1005945"/>
    <lineage>
        <taxon>Bacteria</taxon>
        <taxon>Bacillati</taxon>
        <taxon>Actinomycetota</taxon>
        <taxon>Actinomycetes</taxon>
        <taxon>Propionibacteriales</taxon>
        <taxon>Nocardioidaceae</taxon>
        <taxon>Nocardioides</taxon>
    </lineage>
</organism>
<gene>
    <name evidence="5" type="ORF">SAMN05216561_1113</name>
</gene>
<dbReference type="InterPro" id="IPR036390">
    <property type="entry name" value="WH_DNA-bd_sf"/>
</dbReference>
<sequence>MTEATNSTSSSMSELIAFREPLRRRLVDLLAARGPCTVSTLAREVGAAVGSVSHHLRALEKAGFVEPAPELATDGRTSWWRLVDKTWSWSLEDFDAPADQHRARGAERLAVRHQGEMLRAWAARRDRCPETWRRAAFSTEVNTRATPAELADLLTRLDTTLDEWLGSITRDDDQEREPVVFFGYGFPFRP</sequence>
<dbReference type="CDD" id="cd00090">
    <property type="entry name" value="HTH_ARSR"/>
    <property type="match status" value="1"/>
</dbReference>
<reference evidence="5 6" key="1">
    <citation type="submission" date="2016-10" db="EMBL/GenBank/DDBJ databases">
        <authorList>
            <person name="de Groot N.N."/>
        </authorList>
    </citation>
    <scope>NUCLEOTIDE SEQUENCE [LARGE SCALE GENOMIC DNA]</scope>
    <source>
        <strain evidence="5 6">CGMCC 1.11156</strain>
    </source>
</reference>
<keyword evidence="6" id="KW-1185">Reference proteome</keyword>
<dbReference type="GO" id="GO:0003700">
    <property type="term" value="F:DNA-binding transcription factor activity"/>
    <property type="evidence" value="ECO:0007669"/>
    <property type="project" value="InterPro"/>
</dbReference>
<dbReference type="OrthoDB" id="7945987at2"/>
<dbReference type="InterPro" id="IPR011991">
    <property type="entry name" value="ArsR-like_HTH"/>
</dbReference>
<dbReference type="PANTHER" id="PTHR33154">
    <property type="entry name" value="TRANSCRIPTIONAL REGULATOR, ARSR FAMILY"/>
    <property type="match status" value="1"/>
</dbReference>
<dbReference type="RefSeq" id="WP_091114332.1">
    <property type="nucleotide sequence ID" value="NZ_BKAF01000013.1"/>
</dbReference>
<evidence type="ECO:0000259" key="4">
    <source>
        <dbReference type="SMART" id="SM00418"/>
    </source>
</evidence>
<evidence type="ECO:0000256" key="1">
    <source>
        <dbReference type="ARBA" id="ARBA00023015"/>
    </source>
</evidence>
<evidence type="ECO:0000256" key="2">
    <source>
        <dbReference type="ARBA" id="ARBA00023125"/>
    </source>
</evidence>
<evidence type="ECO:0000313" key="5">
    <source>
        <dbReference type="EMBL" id="SFI62842.1"/>
    </source>
</evidence>
<dbReference type="Pfam" id="PF12840">
    <property type="entry name" value="HTH_20"/>
    <property type="match status" value="1"/>
</dbReference>